<reference evidence="15 16" key="1">
    <citation type="submission" date="2024-02" db="EMBL/GenBank/DDBJ databases">
        <title>Chromosome-scale genome assembly of the rough periwinkle Littorina saxatilis.</title>
        <authorList>
            <person name="De Jode A."/>
            <person name="Faria R."/>
            <person name="Formenti G."/>
            <person name="Sims Y."/>
            <person name="Smith T.P."/>
            <person name="Tracey A."/>
            <person name="Wood J.M.D."/>
            <person name="Zagrodzka Z.B."/>
            <person name="Johannesson K."/>
            <person name="Butlin R.K."/>
            <person name="Leder E.H."/>
        </authorList>
    </citation>
    <scope>NUCLEOTIDE SEQUENCE [LARGE SCALE GENOMIC DNA]</scope>
    <source>
        <strain evidence="15">Snail1</strain>
        <tissue evidence="15">Muscle</tissue>
    </source>
</reference>
<comment type="subcellular location">
    <subcellularLocation>
        <location evidence="2">Nucleus</location>
    </subcellularLocation>
</comment>
<name>A0AAN9GPR7_9CAEN</name>
<evidence type="ECO:0000256" key="6">
    <source>
        <dbReference type="ARBA" id="ARBA00022771"/>
    </source>
</evidence>
<dbReference type="Gene3D" id="3.30.160.60">
    <property type="entry name" value="Classic Zinc Finger"/>
    <property type="match status" value="6"/>
</dbReference>
<gene>
    <name evidence="15" type="ORF">V1264_002004</name>
</gene>
<comment type="similarity">
    <text evidence="3">Belongs to the krueppel C2H2-type zinc-finger protein family.</text>
</comment>
<dbReference type="GO" id="GO:0000978">
    <property type="term" value="F:RNA polymerase II cis-regulatory region sequence-specific DNA binding"/>
    <property type="evidence" value="ECO:0007669"/>
    <property type="project" value="TreeGrafter"/>
</dbReference>
<comment type="function">
    <text evidence="1">May be involved in transcriptional regulation.</text>
</comment>
<dbReference type="FunFam" id="3.30.160.60:FF:000097">
    <property type="entry name" value="Zinc finger protein"/>
    <property type="match status" value="1"/>
</dbReference>
<dbReference type="AlphaFoldDB" id="A0AAN9GPR7"/>
<dbReference type="PANTHER" id="PTHR19818:SF139">
    <property type="entry name" value="PAIR-RULE PROTEIN ODD-PAIRED"/>
    <property type="match status" value="1"/>
</dbReference>
<protein>
    <recommendedName>
        <fullName evidence="14">C2H2-type domain-containing protein</fullName>
    </recommendedName>
</protein>
<keyword evidence="11" id="KW-0539">Nucleus</keyword>
<feature type="compositionally biased region" description="Basic residues" evidence="13">
    <location>
        <begin position="268"/>
        <end position="282"/>
    </location>
</feature>
<comment type="caution">
    <text evidence="15">The sequence shown here is derived from an EMBL/GenBank/DDBJ whole genome shotgun (WGS) entry which is preliminary data.</text>
</comment>
<evidence type="ECO:0000313" key="16">
    <source>
        <dbReference type="Proteomes" id="UP001374579"/>
    </source>
</evidence>
<evidence type="ECO:0000256" key="9">
    <source>
        <dbReference type="ARBA" id="ARBA00023125"/>
    </source>
</evidence>
<evidence type="ECO:0000256" key="10">
    <source>
        <dbReference type="ARBA" id="ARBA00023163"/>
    </source>
</evidence>
<sequence>MEQDVSLSASISAPEILPLGKGKEEVHFIFSGSDGNPAMSTVSNFPGGPVGRGDGAGENDHLPVASVESGTGSMNDKGDSGAIEGAASGREVEEAEFYEQTTVEVCVKMVVCRTFTTKKVNSQTGKVVYTSVRAEEDPPAVMSVHTYDTAVSSGQSTQPPATAPSHVTLAKRRPGRPRKHPLASQPPAQPLPGGKQSDSDKEDAAVPAESSTAEHDQPASSEGSTANPAKQSRAKSPAKTEPSYSVATRRQSTSGSKSPAREGPKKVLPVKRKRGRPSRVIKKPLKYLDSYVADILKPDPDAAEVEDAEEDNDAEEENDAEKEEEEEEEDEMREVNEEDDEDLRQAVDEALQTFGQRTQCTKCGRKFTTSSNCHRHMIKDRCSRLHQCGFCEKFFSTRTLLERHVDSHRDQEYPNTFRCSDCNRTYATRNGYLKHKRQGTCYKRDMFHEDGTQGEFECDLCRTRFTTEKLLSLHKEKVHENPDNEYKCEDCGRVFYSKIGYNKHTAKKSCTMPYICKVCGKRYSNKAKESFKSHMRYHLAEASGVQYQCEDCGRVYMTDVALKKHRLSHSNKRPFKCNTCGKTFPMKYMVRDHERIHTGEKPYLCNLCGTSFGNRGHLYRHMRSHQLGTLHKRGRPRKFPPPLVLKINKEEDEEGGVEMVEGEGGELGVVEIKADPLQDVQEEIASSMMGHGPTYITVHTVDGQLTDPSATQGMVGEGQLQHVVMETGDGVTDNVVLQVIRDLTGATTVYQHVADAPPVSTSSSSVQSYAASAVGQQHIIVSAPHASSQHQQQILVSAADLGSQQQILVSAPEVGNQQQHQQQIFVSASEGENLQQQQIEESGTQSASQQILVSESTVDSELQPQIIISAQEKTNAGTQAL</sequence>
<feature type="domain" description="C2H2-type" evidence="14">
    <location>
        <begin position="456"/>
        <end position="484"/>
    </location>
</feature>
<evidence type="ECO:0000256" key="1">
    <source>
        <dbReference type="ARBA" id="ARBA00003767"/>
    </source>
</evidence>
<feature type="region of interest" description="Disordered" evidence="13">
    <location>
        <begin position="302"/>
        <end position="342"/>
    </location>
</feature>
<dbReference type="PANTHER" id="PTHR19818">
    <property type="entry name" value="ZINC FINGER PROTEIN ZIC AND GLI"/>
    <property type="match status" value="1"/>
</dbReference>
<feature type="compositionally biased region" description="Low complexity" evidence="13">
    <location>
        <begin position="182"/>
        <end position="194"/>
    </location>
</feature>
<dbReference type="EMBL" id="JBAMIC010000001">
    <property type="protein sequence ID" value="KAK7116298.1"/>
    <property type="molecule type" value="Genomic_DNA"/>
</dbReference>
<evidence type="ECO:0000256" key="7">
    <source>
        <dbReference type="ARBA" id="ARBA00022833"/>
    </source>
</evidence>
<keyword evidence="7" id="KW-0862">Zinc</keyword>
<feature type="domain" description="C2H2-type" evidence="14">
    <location>
        <begin position="575"/>
        <end position="602"/>
    </location>
</feature>
<feature type="domain" description="C2H2-type" evidence="14">
    <location>
        <begin position="486"/>
        <end position="513"/>
    </location>
</feature>
<dbReference type="SMART" id="SM00355">
    <property type="entry name" value="ZnF_C2H2"/>
    <property type="match status" value="9"/>
</dbReference>
<keyword evidence="6 12" id="KW-0863">Zinc-finger</keyword>
<feature type="domain" description="C2H2-type" evidence="14">
    <location>
        <begin position="547"/>
        <end position="574"/>
    </location>
</feature>
<dbReference type="SUPFAM" id="SSF57667">
    <property type="entry name" value="beta-beta-alpha zinc fingers"/>
    <property type="match status" value="4"/>
</dbReference>
<keyword evidence="8" id="KW-0805">Transcription regulation</keyword>
<dbReference type="InterPro" id="IPR050329">
    <property type="entry name" value="GLI_C2H2-zinc-finger"/>
</dbReference>
<evidence type="ECO:0000256" key="2">
    <source>
        <dbReference type="ARBA" id="ARBA00004123"/>
    </source>
</evidence>
<evidence type="ECO:0000256" key="13">
    <source>
        <dbReference type="SAM" id="MobiDB-lite"/>
    </source>
</evidence>
<dbReference type="GO" id="GO:0005634">
    <property type="term" value="C:nucleus"/>
    <property type="evidence" value="ECO:0007669"/>
    <property type="project" value="UniProtKB-SubCell"/>
</dbReference>
<evidence type="ECO:0000256" key="8">
    <source>
        <dbReference type="ARBA" id="ARBA00023015"/>
    </source>
</evidence>
<dbReference type="GO" id="GO:0045944">
    <property type="term" value="P:positive regulation of transcription by RNA polymerase II"/>
    <property type="evidence" value="ECO:0007669"/>
    <property type="project" value="UniProtKB-ARBA"/>
</dbReference>
<dbReference type="InterPro" id="IPR036236">
    <property type="entry name" value="Znf_C2H2_sf"/>
</dbReference>
<feature type="region of interest" description="Disordered" evidence="13">
    <location>
        <begin position="149"/>
        <end position="282"/>
    </location>
</feature>
<keyword evidence="5" id="KW-0677">Repeat</keyword>
<feature type="compositionally biased region" description="Polar residues" evidence="13">
    <location>
        <begin position="242"/>
        <end position="257"/>
    </location>
</feature>
<dbReference type="Proteomes" id="UP001374579">
    <property type="component" value="Unassembled WGS sequence"/>
</dbReference>
<feature type="domain" description="C2H2-type" evidence="14">
    <location>
        <begin position="386"/>
        <end position="413"/>
    </location>
</feature>
<accession>A0AAN9GPR7</accession>
<evidence type="ECO:0000256" key="12">
    <source>
        <dbReference type="PROSITE-ProRule" id="PRU00042"/>
    </source>
</evidence>
<dbReference type="Pfam" id="PF00096">
    <property type="entry name" value="zf-C2H2"/>
    <property type="match status" value="4"/>
</dbReference>
<keyword evidence="10" id="KW-0804">Transcription</keyword>
<feature type="domain" description="C2H2-type" evidence="14">
    <location>
        <begin position="603"/>
        <end position="636"/>
    </location>
</feature>
<evidence type="ECO:0000256" key="5">
    <source>
        <dbReference type="ARBA" id="ARBA00022737"/>
    </source>
</evidence>
<evidence type="ECO:0000259" key="14">
    <source>
        <dbReference type="PROSITE" id="PS50157"/>
    </source>
</evidence>
<dbReference type="FunFam" id="3.30.160.60:FF:000193">
    <property type="entry name" value="Zinc finger protein 300"/>
    <property type="match status" value="1"/>
</dbReference>
<feature type="domain" description="C2H2-type" evidence="14">
    <location>
        <begin position="417"/>
        <end position="444"/>
    </location>
</feature>
<feature type="compositionally biased region" description="Polar residues" evidence="13">
    <location>
        <begin position="149"/>
        <end position="160"/>
    </location>
</feature>
<dbReference type="PROSITE" id="PS00028">
    <property type="entry name" value="ZINC_FINGER_C2H2_1"/>
    <property type="match status" value="5"/>
</dbReference>
<dbReference type="PROSITE" id="PS50157">
    <property type="entry name" value="ZINC_FINGER_C2H2_2"/>
    <property type="match status" value="7"/>
</dbReference>
<dbReference type="GO" id="GO:0000981">
    <property type="term" value="F:DNA-binding transcription factor activity, RNA polymerase II-specific"/>
    <property type="evidence" value="ECO:0007669"/>
    <property type="project" value="TreeGrafter"/>
</dbReference>
<dbReference type="GO" id="GO:0008270">
    <property type="term" value="F:zinc ion binding"/>
    <property type="evidence" value="ECO:0007669"/>
    <property type="project" value="UniProtKB-KW"/>
</dbReference>
<evidence type="ECO:0000256" key="4">
    <source>
        <dbReference type="ARBA" id="ARBA00022723"/>
    </source>
</evidence>
<keyword evidence="4" id="KW-0479">Metal-binding</keyword>
<feature type="compositionally biased region" description="Basic residues" evidence="13">
    <location>
        <begin position="169"/>
        <end position="181"/>
    </location>
</feature>
<keyword evidence="9" id="KW-0238">DNA-binding</keyword>
<evidence type="ECO:0000313" key="15">
    <source>
        <dbReference type="EMBL" id="KAK7116298.1"/>
    </source>
</evidence>
<keyword evidence="16" id="KW-1185">Reference proteome</keyword>
<organism evidence="15 16">
    <name type="scientific">Littorina saxatilis</name>
    <dbReference type="NCBI Taxonomy" id="31220"/>
    <lineage>
        <taxon>Eukaryota</taxon>
        <taxon>Metazoa</taxon>
        <taxon>Spiralia</taxon>
        <taxon>Lophotrochozoa</taxon>
        <taxon>Mollusca</taxon>
        <taxon>Gastropoda</taxon>
        <taxon>Caenogastropoda</taxon>
        <taxon>Littorinimorpha</taxon>
        <taxon>Littorinoidea</taxon>
        <taxon>Littorinidae</taxon>
        <taxon>Littorina</taxon>
    </lineage>
</organism>
<dbReference type="InterPro" id="IPR013087">
    <property type="entry name" value="Znf_C2H2_type"/>
</dbReference>
<evidence type="ECO:0000256" key="3">
    <source>
        <dbReference type="ARBA" id="ARBA00006991"/>
    </source>
</evidence>
<evidence type="ECO:0000256" key="11">
    <source>
        <dbReference type="ARBA" id="ARBA00023242"/>
    </source>
</evidence>
<feature type="compositionally biased region" description="Polar residues" evidence="13">
    <location>
        <begin position="218"/>
        <end position="230"/>
    </location>
</feature>
<proteinExistence type="inferred from homology"/>